<dbReference type="Proteomes" id="UP000663829">
    <property type="component" value="Unassembled WGS sequence"/>
</dbReference>
<sequence>MSSSSCDSNNGTSCEICDGESLAIILALYWVIYLVINALIFAGALYALRKYFANVKVPRKDTKKQRSILRTDSQMGLINKH</sequence>
<name>A0A815MP54_9BILA</name>
<reference evidence="3" key="1">
    <citation type="submission" date="2021-02" db="EMBL/GenBank/DDBJ databases">
        <authorList>
            <person name="Nowell W R."/>
        </authorList>
    </citation>
    <scope>NUCLEOTIDE SEQUENCE</scope>
</reference>
<dbReference type="AlphaFoldDB" id="A0A815MP54"/>
<accession>A0A815MP54</accession>
<keyword evidence="1" id="KW-1133">Transmembrane helix</keyword>
<organism evidence="3 6">
    <name type="scientific">Didymodactylos carnosus</name>
    <dbReference type="NCBI Taxonomy" id="1234261"/>
    <lineage>
        <taxon>Eukaryota</taxon>
        <taxon>Metazoa</taxon>
        <taxon>Spiralia</taxon>
        <taxon>Gnathifera</taxon>
        <taxon>Rotifera</taxon>
        <taxon>Eurotatoria</taxon>
        <taxon>Bdelloidea</taxon>
        <taxon>Philodinida</taxon>
        <taxon>Philodinidae</taxon>
        <taxon>Didymodactylos</taxon>
    </lineage>
</organism>
<dbReference type="EMBL" id="CAJOBA010035078">
    <property type="protein sequence ID" value="CAF3997766.1"/>
    <property type="molecule type" value="Genomic_DNA"/>
</dbReference>
<evidence type="ECO:0000313" key="6">
    <source>
        <dbReference type="Proteomes" id="UP000663829"/>
    </source>
</evidence>
<evidence type="ECO:0000313" key="5">
    <source>
        <dbReference type="EMBL" id="CAF4307442.1"/>
    </source>
</evidence>
<evidence type="ECO:0000313" key="3">
    <source>
        <dbReference type="EMBL" id="CAF1427442.1"/>
    </source>
</evidence>
<feature type="transmembrane region" description="Helical" evidence="1">
    <location>
        <begin position="28"/>
        <end position="48"/>
    </location>
</feature>
<evidence type="ECO:0000256" key="1">
    <source>
        <dbReference type="SAM" id="Phobius"/>
    </source>
</evidence>
<dbReference type="EMBL" id="CAJNOQ010018392">
    <property type="protein sequence ID" value="CAF1427442.1"/>
    <property type="molecule type" value="Genomic_DNA"/>
</dbReference>
<keyword evidence="1" id="KW-0812">Transmembrane</keyword>
<proteinExistence type="predicted"/>
<keyword evidence="6" id="KW-1185">Reference proteome</keyword>
<dbReference type="OrthoDB" id="10056670at2759"/>
<evidence type="ECO:0000313" key="4">
    <source>
        <dbReference type="EMBL" id="CAF3997766.1"/>
    </source>
</evidence>
<dbReference type="EMBL" id="CAJNOK010013551">
    <property type="protein sequence ID" value="CAF1186696.1"/>
    <property type="molecule type" value="Genomic_DNA"/>
</dbReference>
<gene>
    <name evidence="3" type="ORF">GPM918_LOCUS33886</name>
    <name evidence="2" type="ORF">OVA965_LOCUS23332</name>
    <name evidence="5" type="ORF">SRO942_LOCUS34579</name>
    <name evidence="4" type="ORF">TMI583_LOCUS24048</name>
</gene>
<protein>
    <submittedName>
        <fullName evidence="3">Uncharacterized protein</fullName>
    </submittedName>
</protein>
<dbReference type="Proteomes" id="UP000681722">
    <property type="component" value="Unassembled WGS sequence"/>
</dbReference>
<dbReference type="EMBL" id="CAJOBC010083822">
    <property type="protein sequence ID" value="CAF4307442.1"/>
    <property type="molecule type" value="Genomic_DNA"/>
</dbReference>
<dbReference type="Proteomes" id="UP000682733">
    <property type="component" value="Unassembled WGS sequence"/>
</dbReference>
<dbReference type="Proteomes" id="UP000677228">
    <property type="component" value="Unassembled WGS sequence"/>
</dbReference>
<comment type="caution">
    <text evidence="3">The sequence shown here is derived from an EMBL/GenBank/DDBJ whole genome shotgun (WGS) entry which is preliminary data.</text>
</comment>
<keyword evidence="1" id="KW-0472">Membrane</keyword>
<evidence type="ECO:0000313" key="2">
    <source>
        <dbReference type="EMBL" id="CAF1186696.1"/>
    </source>
</evidence>